<keyword evidence="3" id="KW-0119">Carbohydrate metabolism</keyword>
<evidence type="ECO:0000256" key="3">
    <source>
        <dbReference type="ARBA" id="ARBA00022651"/>
    </source>
</evidence>
<dbReference type="SUPFAM" id="SSF53474">
    <property type="entry name" value="alpha/beta-Hydrolases"/>
    <property type="match status" value="1"/>
</dbReference>
<dbReference type="OrthoDB" id="3039123at2759"/>
<keyword evidence="3" id="KW-0624">Polysaccharide degradation</keyword>
<evidence type="ECO:0000256" key="1">
    <source>
        <dbReference type="ARBA" id="ARBA00006249"/>
    </source>
</evidence>
<keyword evidence="3" id="KW-0858">Xylan degradation</keyword>
<keyword evidence="12" id="KW-1185">Reference proteome</keyword>
<evidence type="ECO:0000313" key="11">
    <source>
        <dbReference type="EMBL" id="CAF9927221.1"/>
    </source>
</evidence>
<evidence type="ECO:0000256" key="8">
    <source>
        <dbReference type="ARBA" id="ARBA00023157"/>
    </source>
</evidence>
<evidence type="ECO:0000256" key="7">
    <source>
        <dbReference type="ARBA" id="ARBA00022837"/>
    </source>
</evidence>
<comment type="similarity">
    <text evidence="1 10">Belongs to the tannase family.</text>
</comment>
<keyword evidence="8" id="KW-1015">Disulfide bond</keyword>
<name>A0A8H3FJQ9_9LECA</name>
<keyword evidence="5 10" id="KW-0732">Signal</keyword>
<dbReference type="EC" id="3.1.1.-" evidence="10"/>
<dbReference type="Pfam" id="PF07519">
    <property type="entry name" value="Tannase"/>
    <property type="match status" value="1"/>
</dbReference>
<dbReference type="InterPro" id="IPR011118">
    <property type="entry name" value="Tannase/feruloyl_esterase"/>
</dbReference>
<proteinExistence type="inferred from homology"/>
<comment type="caution">
    <text evidence="11">The sequence shown here is derived from an EMBL/GenBank/DDBJ whole genome shotgun (WGS) entry which is preliminary data.</text>
</comment>
<protein>
    <recommendedName>
        <fullName evidence="10">Carboxylic ester hydrolase</fullName>
        <ecNumber evidence="10">3.1.1.-</ecNumber>
    </recommendedName>
</protein>
<evidence type="ECO:0000256" key="2">
    <source>
        <dbReference type="ARBA" id="ARBA00022487"/>
    </source>
</evidence>
<dbReference type="GO" id="GO:0046872">
    <property type="term" value="F:metal ion binding"/>
    <property type="evidence" value="ECO:0007669"/>
    <property type="project" value="UniProtKB-KW"/>
</dbReference>
<dbReference type="GO" id="GO:0045493">
    <property type="term" value="P:xylan catabolic process"/>
    <property type="evidence" value="ECO:0007669"/>
    <property type="project" value="UniProtKB-KW"/>
</dbReference>
<organism evidence="11 12">
    <name type="scientific">Alectoria fallacina</name>
    <dbReference type="NCBI Taxonomy" id="1903189"/>
    <lineage>
        <taxon>Eukaryota</taxon>
        <taxon>Fungi</taxon>
        <taxon>Dikarya</taxon>
        <taxon>Ascomycota</taxon>
        <taxon>Pezizomycotina</taxon>
        <taxon>Lecanoromycetes</taxon>
        <taxon>OSLEUM clade</taxon>
        <taxon>Lecanoromycetidae</taxon>
        <taxon>Lecanorales</taxon>
        <taxon>Lecanorineae</taxon>
        <taxon>Parmeliaceae</taxon>
        <taxon>Alectoria</taxon>
    </lineage>
</organism>
<evidence type="ECO:0000256" key="4">
    <source>
        <dbReference type="ARBA" id="ARBA00022723"/>
    </source>
</evidence>
<dbReference type="GO" id="GO:0030600">
    <property type="term" value="F:feruloyl esterase activity"/>
    <property type="evidence" value="ECO:0007669"/>
    <property type="project" value="UniProtKB-EC"/>
</dbReference>
<feature type="signal peptide" evidence="10">
    <location>
        <begin position="1"/>
        <end position="21"/>
    </location>
</feature>
<evidence type="ECO:0000256" key="5">
    <source>
        <dbReference type="ARBA" id="ARBA00022729"/>
    </source>
</evidence>
<keyword evidence="2" id="KW-0719">Serine esterase</keyword>
<evidence type="ECO:0000313" key="12">
    <source>
        <dbReference type="Proteomes" id="UP000664203"/>
    </source>
</evidence>
<dbReference type="PANTHER" id="PTHR33938">
    <property type="entry name" value="FERULOYL ESTERASE B-RELATED"/>
    <property type="match status" value="1"/>
</dbReference>
<dbReference type="PANTHER" id="PTHR33938:SF15">
    <property type="entry name" value="FERULOYL ESTERASE B-RELATED"/>
    <property type="match status" value="1"/>
</dbReference>
<gene>
    <name evidence="11" type="primary">FAEB2</name>
    <name evidence="11" type="ORF">ALECFALPRED_003653</name>
</gene>
<keyword evidence="7" id="KW-0106">Calcium</keyword>
<keyword evidence="4" id="KW-0479">Metal-binding</keyword>
<comment type="catalytic activity">
    <reaction evidence="9">
        <text>feruloyl-polysaccharide + H2O = ferulate + polysaccharide.</text>
        <dbReference type="EC" id="3.1.1.73"/>
    </reaction>
</comment>
<reference evidence="11" key="1">
    <citation type="submission" date="2021-03" db="EMBL/GenBank/DDBJ databases">
        <authorList>
            <person name="Tagirdzhanova G."/>
        </authorList>
    </citation>
    <scope>NUCLEOTIDE SEQUENCE</scope>
</reference>
<feature type="chain" id="PRO_5034886200" description="Carboxylic ester hydrolase" evidence="10">
    <location>
        <begin position="22"/>
        <end position="508"/>
    </location>
</feature>
<evidence type="ECO:0000256" key="6">
    <source>
        <dbReference type="ARBA" id="ARBA00022801"/>
    </source>
</evidence>
<keyword evidence="6 10" id="KW-0378">Hydrolase</keyword>
<dbReference type="Gene3D" id="3.40.50.1820">
    <property type="entry name" value="alpha/beta hydrolase"/>
    <property type="match status" value="1"/>
</dbReference>
<dbReference type="AlphaFoldDB" id="A0A8H3FJQ9"/>
<evidence type="ECO:0000256" key="10">
    <source>
        <dbReference type="RuleBase" id="RU361238"/>
    </source>
</evidence>
<evidence type="ECO:0000256" key="9">
    <source>
        <dbReference type="ARBA" id="ARBA00034075"/>
    </source>
</evidence>
<dbReference type="InterPro" id="IPR029058">
    <property type="entry name" value="AB_hydrolase_fold"/>
</dbReference>
<dbReference type="EMBL" id="CAJPDR010000225">
    <property type="protein sequence ID" value="CAF9927221.1"/>
    <property type="molecule type" value="Genomic_DNA"/>
</dbReference>
<dbReference type="Proteomes" id="UP000664203">
    <property type="component" value="Unassembled WGS sequence"/>
</dbReference>
<sequence length="508" mass="55615">MPRTSSLVAFLTPWIPLAVHALHNFQDKCLSFTPEASIYNSSRHVLAYVAAGTNLSLPDNDPTCAQASQLVSVNICRVALSIPTTNRSSISFELWLPEDWSHRFLVTGNGGIDGCTKYVDLAYTTQHGFASVGSNNGHNGTTAITMYHNPDVVTDFAWRSLHTITVAGKTLTNLFYDEKYRRSYYLGCSLGGRQGIKAAEMFPGDFDGIVAGSPALDFNNLQSWRASFFPITGPANSSAFISTASWTTLIHDEVLSQCDGLDGVIDGIIEDPNLCSFRPEALLCDKNTSTTCLTSTQVEMVREIFSPFYGEDGDLIYPAMQPGSEILAAENLYAGKPFSYSESWFKYVVYDPSWNAATFNIHDAAVAEALNPSNIRTWPDNLSAFQKNGGKVLLFHGGQDNQITSFDTERFYNFFSRATQTTSDELDNFLRFFRVPGMFHCNSGPGGWVIGQGGGASAKGVPFESANNVLAAVVQWVENGTAVKDIVGTKFVNDSVDLGVDFQHRHCK</sequence>
<accession>A0A8H3FJQ9</accession>